<evidence type="ECO:0000313" key="2">
    <source>
        <dbReference type="EMBL" id="CAG8724314.1"/>
    </source>
</evidence>
<name>A0A9N9I8B9_FUNMO</name>
<sequence length="181" mass="19791">TEISPTSGRQNHVTSKTNQTNVFTKFEVSVPTIPVPSTHVSNSSSETNPGNISITEVSNPLKAEDDLPKSQVSIPSTSSIGNSNGSQLPISILPEDPEEKQKHIIGLVLEHFPYLSLEYSESYGDRFVFNSSVPCPMCNNDHKGENLKGEWDSGMYIGERAYYLECKKAFNSGIPIVSVKA</sequence>
<feature type="region of interest" description="Disordered" evidence="1">
    <location>
        <begin position="1"/>
        <end position="21"/>
    </location>
</feature>
<keyword evidence="3" id="KW-1185">Reference proteome</keyword>
<gene>
    <name evidence="2" type="ORF">FMOSSE_LOCUS15222</name>
</gene>
<accession>A0A9N9I8B9</accession>
<protein>
    <submittedName>
        <fullName evidence="2">167_t:CDS:1</fullName>
    </submittedName>
</protein>
<evidence type="ECO:0000313" key="3">
    <source>
        <dbReference type="Proteomes" id="UP000789375"/>
    </source>
</evidence>
<organism evidence="2 3">
    <name type="scientific">Funneliformis mosseae</name>
    <name type="common">Endomycorrhizal fungus</name>
    <name type="synonym">Glomus mosseae</name>
    <dbReference type="NCBI Taxonomy" id="27381"/>
    <lineage>
        <taxon>Eukaryota</taxon>
        <taxon>Fungi</taxon>
        <taxon>Fungi incertae sedis</taxon>
        <taxon>Mucoromycota</taxon>
        <taxon>Glomeromycotina</taxon>
        <taxon>Glomeromycetes</taxon>
        <taxon>Glomerales</taxon>
        <taxon>Glomeraceae</taxon>
        <taxon>Funneliformis</taxon>
    </lineage>
</organism>
<feature type="non-terminal residue" evidence="2">
    <location>
        <position position="1"/>
    </location>
</feature>
<dbReference type="Proteomes" id="UP000789375">
    <property type="component" value="Unassembled WGS sequence"/>
</dbReference>
<feature type="region of interest" description="Disordered" evidence="1">
    <location>
        <begin position="33"/>
        <end position="92"/>
    </location>
</feature>
<evidence type="ECO:0000256" key="1">
    <source>
        <dbReference type="SAM" id="MobiDB-lite"/>
    </source>
</evidence>
<feature type="compositionally biased region" description="Polar residues" evidence="1">
    <location>
        <begin position="38"/>
        <end position="58"/>
    </location>
</feature>
<dbReference type="EMBL" id="CAJVPP010014503">
    <property type="protein sequence ID" value="CAG8724314.1"/>
    <property type="molecule type" value="Genomic_DNA"/>
</dbReference>
<comment type="caution">
    <text evidence="2">The sequence shown here is derived from an EMBL/GenBank/DDBJ whole genome shotgun (WGS) entry which is preliminary data.</text>
</comment>
<dbReference type="AlphaFoldDB" id="A0A9N9I8B9"/>
<reference evidence="2" key="1">
    <citation type="submission" date="2021-06" db="EMBL/GenBank/DDBJ databases">
        <authorList>
            <person name="Kallberg Y."/>
            <person name="Tangrot J."/>
            <person name="Rosling A."/>
        </authorList>
    </citation>
    <scope>NUCLEOTIDE SEQUENCE</scope>
    <source>
        <strain evidence="2">87-6 pot B 2015</strain>
    </source>
</reference>
<proteinExistence type="predicted"/>
<feature type="compositionally biased region" description="Polar residues" evidence="1">
    <location>
        <begin position="70"/>
        <end position="89"/>
    </location>
</feature>